<comment type="caution">
    <text evidence="13">Lacks conserved residue(s) required for the propagation of feature annotation.</text>
</comment>
<organism evidence="16 17">
    <name type="scientific">Raoultibacter massiliensis</name>
    <dbReference type="NCBI Taxonomy" id="1852371"/>
    <lineage>
        <taxon>Bacteria</taxon>
        <taxon>Bacillati</taxon>
        <taxon>Actinomycetota</taxon>
        <taxon>Coriobacteriia</taxon>
        <taxon>Eggerthellales</taxon>
        <taxon>Eggerthellaceae</taxon>
        <taxon>Raoultibacter</taxon>
    </lineage>
</organism>
<keyword evidence="17" id="KW-1185">Reference proteome</keyword>
<comment type="subunit">
    <text evidence="5 13 14">Homodimer.</text>
</comment>
<evidence type="ECO:0000256" key="12">
    <source>
        <dbReference type="ARBA" id="ARBA00023304"/>
    </source>
</evidence>
<dbReference type="GO" id="GO:0003862">
    <property type="term" value="F:3-isopropylmalate dehydrogenase activity"/>
    <property type="evidence" value="ECO:0007669"/>
    <property type="project" value="UniProtKB-EC"/>
</dbReference>
<feature type="binding site" evidence="13">
    <location>
        <position position="257"/>
    </location>
    <ligand>
        <name>Mg(2+)</name>
        <dbReference type="ChEBI" id="CHEBI:18420"/>
    </ligand>
</feature>
<dbReference type="InterPro" id="IPR024084">
    <property type="entry name" value="IsoPropMal-DH-like_dom"/>
</dbReference>
<keyword evidence="7 13" id="KW-0028">Amino-acid biosynthesis</keyword>
<evidence type="ECO:0000259" key="15">
    <source>
        <dbReference type="SMART" id="SM01329"/>
    </source>
</evidence>
<evidence type="ECO:0000256" key="2">
    <source>
        <dbReference type="ARBA" id="ARBA00001936"/>
    </source>
</evidence>
<evidence type="ECO:0000256" key="9">
    <source>
        <dbReference type="ARBA" id="ARBA00022842"/>
    </source>
</evidence>
<dbReference type="Pfam" id="PF00180">
    <property type="entry name" value="Iso_dh"/>
    <property type="match status" value="1"/>
</dbReference>
<evidence type="ECO:0000256" key="11">
    <source>
        <dbReference type="ARBA" id="ARBA00023027"/>
    </source>
</evidence>
<keyword evidence="8 13" id="KW-0479">Metal-binding</keyword>
<dbReference type="Proteomes" id="UP001487305">
    <property type="component" value="Unassembled WGS sequence"/>
</dbReference>
<feature type="binding site" evidence="13">
    <location>
        <position position="261"/>
    </location>
    <ligand>
        <name>Mg(2+)</name>
        <dbReference type="ChEBI" id="CHEBI:18420"/>
    </ligand>
</feature>
<proteinExistence type="inferred from homology"/>
<evidence type="ECO:0000256" key="7">
    <source>
        <dbReference type="ARBA" id="ARBA00022605"/>
    </source>
</evidence>
<reference evidence="16 17" key="1">
    <citation type="submission" date="2024-04" db="EMBL/GenBank/DDBJ databases">
        <title>Human intestinal bacterial collection.</title>
        <authorList>
            <person name="Pauvert C."/>
            <person name="Hitch T.C.A."/>
            <person name="Clavel T."/>
        </authorList>
    </citation>
    <scope>NUCLEOTIDE SEQUENCE [LARGE SCALE GENOMIC DNA]</scope>
    <source>
        <strain evidence="16 17">CLA-KB-H42</strain>
    </source>
</reference>
<dbReference type="SUPFAM" id="SSF53659">
    <property type="entry name" value="Isocitrate/Isopropylmalate dehydrogenase-like"/>
    <property type="match status" value="1"/>
</dbReference>
<comment type="caution">
    <text evidence="16">The sequence shown here is derived from an EMBL/GenBank/DDBJ whole genome shotgun (WGS) entry which is preliminary data.</text>
</comment>
<evidence type="ECO:0000256" key="10">
    <source>
        <dbReference type="ARBA" id="ARBA00023002"/>
    </source>
</evidence>
<dbReference type="RefSeq" id="WP_102375441.1">
    <property type="nucleotide sequence ID" value="NZ_JBBNOP010000001.1"/>
</dbReference>
<feature type="binding site" evidence="13">
    <location>
        <position position="109"/>
    </location>
    <ligand>
        <name>substrate</name>
    </ligand>
</feature>
<evidence type="ECO:0000256" key="6">
    <source>
        <dbReference type="ARBA" id="ARBA00022430"/>
    </source>
</evidence>
<sequence length="368" mass="39430">MTATYKICLLPGDGIGPEIIAEGVKVLDAVGAKFDTAFEYTEALLGGIAIDETGEALPEETLRAANASDAVLLAAVGGPKWDTTDPEKPRPEQGLLGIRKELGLYANLRPVRIFKALADASTLKSEIIDGVDLLIVRELTGGLYFGARERFYDEEGCGVDGAAGQRAYDTLEYREYEIERIVHHAFETARKRRSRVHSIDKANVLETSRLWREVAHRVAAEYPDVEIADMLVDNAAMQLINNPAQFDVVVTENMFGDILSDEASMLTGSLGMLASASLGDGVALYEPSHGSAPDIAGKGIANPLAQILSVEMMLRYSFNMQDAADAVAAAVEAVLDEGWRTGDIAGAETPADKIVGTVAMGDLVVSKL</sequence>
<evidence type="ECO:0000256" key="14">
    <source>
        <dbReference type="RuleBase" id="RU004445"/>
    </source>
</evidence>
<feature type="domain" description="Isopropylmalate dehydrogenase-like" evidence="15">
    <location>
        <begin position="6"/>
        <end position="364"/>
    </location>
</feature>
<dbReference type="PROSITE" id="PS00470">
    <property type="entry name" value="IDH_IMDH"/>
    <property type="match status" value="1"/>
</dbReference>
<gene>
    <name evidence="13 16" type="primary">leuB</name>
    <name evidence="16" type="ORF">AAA083_01465</name>
</gene>
<evidence type="ECO:0000256" key="5">
    <source>
        <dbReference type="ARBA" id="ARBA00011738"/>
    </source>
</evidence>
<keyword evidence="9 13" id="KW-0460">Magnesium</keyword>
<dbReference type="InterPro" id="IPR019818">
    <property type="entry name" value="IsoCit/isopropylmalate_DH_CS"/>
</dbReference>
<name>A0ABV1JC43_9ACTN</name>
<dbReference type="PANTHER" id="PTHR42979:SF1">
    <property type="entry name" value="3-ISOPROPYLMALATE DEHYDROGENASE"/>
    <property type="match status" value="1"/>
</dbReference>
<feature type="binding site" evidence="13">
    <location>
        <position position="233"/>
    </location>
    <ligand>
        <name>substrate</name>
    </ligand>
</feature>
<evidence type="ECO:0000256" key="8">
    <source>
        <dbReference type="ARBA" id="ARBA00022723"/>
    </source>
</evidence>
<evidence type="ECO:0000256" key="4">
    <source>
        <dbReference type="ARBA" id="ARBA00008319"/>
    </source>
</evidence>
<protein>
    <recommendedName>
        <fullName evidence="13">3-isopropylmalate dehydrogenase</fullName>
        <ecNumber evidence="13">1.1.1.85</ecNumber>
    </recommendedName>
    <alternativeName>
        <fullName evidence="13">3-IPM-DH</fullName>
    </alternativeName>
    <alternativeName>
        <fullName evidence="13">Beta-IPM dehydrogenase</fullName>
        <shortName evidence="13">IMDH</shortName>
    </alternativeName>
</protein>
<dbReference type="PANTHER" id="PTHR42979">
    <property type="entry name" value="3-ISOPROPYLMALATE DEHYDROGENASE"/>
    <property type="match status" value="1"/>
</dbReference>
<feature type="binding site" evidence="13">
    <location>
        <position position="137"/>
    </location>
    <ligand>
        <name>substrate</name>
    </ligand>
</feature>
<feature type="binding site" evidence="13">
    <location>
        <begin position="290"/>
        <end position="302"/>
    </location>
    <ligand>
        <name>NAD(+)</name>
        <dbReference type="ChEBI" id="CHEBI:57540"/>
    </ligand>
</feature>
<keyword evidence="11 13" id="KW-0520">NAD</keyword>
<dbReference type="EC" id="1.1.1.85" evidence="13"/>
<dbReference type="NCBIfam" id="TIGR00169">
    <property type="entry name" value="leuB"/>
    <property type="match status" value="1"/>
</dbReference>
<dbReference type="SMART" id="SM01329">
    <property type="entry name" value="Iso_dh"/>
    <property type="match status" value="1"/>
</dbReference>
<feature type="binding site" evidence="13">
    <location>
        <position position="233"/>
    </location>
    <ligand>
        <name>Mg(2+)</name>
        <dbReference type="ChEBI" id="CHEBI:18420"/>
    </ligand>
</feature>
<keyword evidence="12 13" id="KW-0100">Branched-chain amino acid biosynthesis</keyword>
<dbReference type="Gene3D" id="3.40.718.10">
    <property type="entry name" value="Isopropylmalate Dehydrogenase"/>
    <property type="match status" value="1"/>
</dbReference>
<evidence type="ECO:0000313" key="17">
    <source>
        <dbReference type="Proteomes" id="UP001487305"/>
    </source>
</evidence>
<comment type="catalytic activity">
    <reaction evidence="1 13 14">
        <text>(2R,3S)-3-isopropylmalate + NAD(+) = 4-methyl-2-oxopentanoate + CO2 + NADH</text>
        <dbReference type="Rhea" id="RHEA:32271"/>
        <dbReference type="ChEBI" id="CHEBI:16526"/>
        <dbReference type="ChEBI" id="CHEBI:17865"/>
        <dbReference type="ChEBI" id="CHEBI:35121"/>
        <dbReference type="ChEBI" id="CHEBI:57540"/>
        <dbReference type="ChEBI" id="CHEBI:57945"/>
        <dbReference type="EC" id="1.1.1.85"/>
    </reaction>
</comment>
<comment type="similarity">
    <text evidence="4 13">Belongs to the isocitrate and isopropylmalate dehydrogenases family. LeuB type 1 subfamily.</text>
</comment>
<dbReference type="EMBL" id="JBBNOP010000001">
    <property type="protein sequence ID" value="MEQ3361637.1"/>
    <property type="molecule type" value="Genomic_DNA"/>
</dbReference>
<evidence type="ECO:0000313" key="16">
    <source>
        <dbReference type="EMBL" id="MEQ3361637.1"/>
    </source>
</evidence>
<evidence type="ECO:0000256" key="3">
    <source>
        <dbReference type="ARBA" id="ARBA00004762"/>
    </source>
</evidence>
<feature type="site" description="Important for catalysis" evidence="13">
    <location>
        <position position="144"/>
    </location>
</feature>
<keyword evidence="13" id="KW-0464">Manganese</keyword>
<evidence type="ECO:0000256" key="13">
    <source>
        <dbReference type="HAMAP-Rule" id="MF_01033"/>
    </source>
</evidence>
<comment type="function">
    <text evidence="13 14">Catalyzes the oxidation of 3-carboxy-2-hydroxy-4-methylpentanoate (3-isopropylmalate) to 3-carboxy-4-methyl-2-oxopentanoate. The product decarboxylates to 4-methyl-2 oxopentanoate.</text>
</comment>
<keyword evidence="13" id="KW-0963">Cytoplasm</keyword>
<accession>A0ABV1JC43</accession>
<comment type="cofactor">
    <cofactor evidence="2">
        <name>Mn(2+)</name>
        <dbReference type="ChEBI" id="CHEBI:29035"/>
    </cofactor>
</comment>
<dbReference type="HAMAP" id="MF_01033">
    <property type="entry name" value="LeuB_type1"/>
    <property type="match status" value="1"/>
</dbReference>
<feature type="site" description="Important for catalysis" evidence="13">
    <location>
        <position position="201"/>
    </location>
</feature>
<comment type="pathway">
    <text evidence="3 13 14">Amino-acid biosynthesis; L-leucine biosynthesis; L-leucine from 3-methyl-2-oxobutanoate: step 3/4.</text>
</comment>
<comment type="cofactor">
    <cofactor evidence="13 14">
        <name>Mg(2+)</name>
        <dbReference type="ChEBI" id="CHEBI:18420"/>
    </cofactor>
    <cofactor evidence="13 14">
        <name>Mn(2+)</name>
        <dbReference type="ChEBI" id="CHEBI:29035"/>
    </cofactor>
    <text evidence="13 14">Binds 1 Mg(2+) or Mn(2+) ion per subunit.</text>
</comment>
<evidence type="ECO:0000256" key="1">
    <source>
        <dbReference type="ARBA" id="ARBA00000624"/>
    </source>
</evidence>
<dbReference type="InterPro" id="IPR004429">
    <property type="entry name" value="Isopropylmalate_DH"/>
</dbReference>
<keyword evidence="10 13" id="KW-0560">Oxidoreductase</keyword>
<keyword evidence="6 13" id="KW-0432">Leucine biosynthesis</keyword>
<feature type="binding site" evidence="13">
    <location>
        <position position="99"/>
    </location>
    <ligand>
        <name>substrate</name>
    </ligand>
</feature>
<comment type="subcellular location">
    <subcellularLocation>
        <location evidence="13">Cytoplasm</location>
    </subcellularLocation>
</comment>